<protein>
    <submittedName>
        <fullName evidence="5">Leucine-rich repeat and transmembrane domain-containing protein 1</fullName>
    </submittedName>
</protein>
<dbReference type="EMBL" id="JAYRBN010000039">
    <property type="protein sequence ID" value="KAL2745981.1"/>
    <property type="molecule type" value="Genomic_DNA"/>
</dbReference>
<dbReference type="InterPro" id="IPR032675">
    <property type="entry name" value="LRR_dom_sf"/>
</dbReference>
<dbReference type="PANTHER" id="PTHR24373:SF275">
    <property type="entry name" value="TIR DOMAIN-CONTAINING PROTEIN"/>
    <property type="match status" value="1"/>
</dbReference>
<feature type="signal peptide" evidence="4">
    <location>
        <begin position="1"/>
        <end position="18"/>
    </location>
</feature>
<proteinExistence type="predicted"/>
<gene>
    <name evidence="5" type="ORF">V1477_005899</name>
</gene>
<dbReference type="SUPFAM" id="SSF52058">
    <property type="entry name" value="L domain-like"/>
    <property type="match status" value="1"/>
</dbReference>
<evidence type="ECO:0000256" key="1">
    <source>
        <dbReference type="ARBA" id="ARBA00022614"/>
    </source>
</evidence>
<dbReference type="Pfam" id="PF13855">
    <property type="entry name" value="LRR_8"/>
    <property type="match status" value="1"/>
</dbReference>
<dbReference type="Proteomes" id="UP001607303">
    <property type="component" value="Unassembled WGS sequence"/>
</dbReference>
<keyword evidence="3" id="KW-0677">Repeat</keyword>
<dbReference type="PANTHER" id="PTHR24373">
    <property type="entry name" value="SLIT RELATED LEUCINE-RICH REPEAT NEURONAL PROTEIN"/>
    <property type="match status" value="1"/>
</dbReference>
<organism evidence="5 6">
    <name type="scientific">Vespula maculifrons</name>
    <name type="common">Eastern yellow jacket</name>
    <name type="synonym">Wasp</name>
    <dbReference type="NCBI Taxonomy" id="7453"/>
    <lineage>
        <taxon>Eukaryota</taxon>
        <taxon>Metazoa</taxon>
        <taxon>Ecdysozoa</taxon>
        <taxon>Arthropoda</taxon>
        <taxon>Hexapoda</taxon>
        <taxon>Insecta</taxon>
        <taxon>Pterygota</taxon>
        <taxon>Neoptera</taxon>
        <taxon>Endopterygota</taxon>
        <taxon>Hymenoptera</taxon>
        <taxon>Apocrita</taxon>
        <taxon>Aculeata</taxon>
        <taxon>Vespoidea</taxon>
        <taxon>Vespidae</taxon>
        <taxon>Vespinae</taxon>
        <taxon>Vespula</taxon>
    </lineage>
</organism>
<dbReference type="InterPro" id="IPR003591">
    <property type="entry name" value="Leu-rich_rpt_typical-subtyp"/>
</dbReference>
<accession>A0ABD2CLU2</accession>
<comment type="caution">
    <text evidence="5">The sequence shown here is derived from an EMBL/GenBank/DDBJ whole genome shotgun (WGS) entry which is preliminary data.</text>
</comment>
<keyword evidence="5" id="KW-0812">Transmembrane</keyword>
<dbReference type="PROSITE" id="PS51450">
    <property type="entry name" value="LRR"/>
    <property type="match status" value="1"/>
</dbReference>
<name>A0ABD2CLU2_VESMC</name>
<dbReference type="InterPro" id="IPR050328">
    <property type="entry name" value="Dev_Immune_Receptor"/>
</dbReference>
<keyword evidence="5" id="KW-0472">Membrane</keyword>
<keyword evidence="1" id="KW-0433">Leucine-rich repeat</keyword>
<dbReference type="Gene3D" id="3.80.10.10">
    <property type="entry name" value="Ribonuclease Inhibitor"/>
    <property type="match status" value="1"/>
</dbReference>
<evidence type="ECO:0000256" key="3">
    <source>
        <dbReference type="ARBA" id="ARBA00022737"/>
    </source>
</evidence>
<reference evidence="5 6" key="1">
    <citation type="journal article" date="2024" name="Ann. Entomol. Soc. Am.">
        <title>Genomic analyses of the southern and eastern yellowjacket wasps (Hymenoptera: Vespidae) reveal evolutionary signatures of social life.</title>
        <authorList>
            <person name="Catto M.A."/>
            <person name="Caine P.B."/>
            <person name="Orr S.E."/>
            <person name="Hunt B.G."/>
            <person name="Goodisman M.A.D."/>
        </authorList>
    </citation>
    <scope>NUCLEOTIDE SEQUENCE [LARGE SCALE GENOMIC DNA]</scope>
    <source>
        <strain evidence="5">232</strain>
        <tissue evidence="5">Head and thorax</tissue>
    </source>
</reference>
<keyword evidence="6" id="KW-1185">Reference proteome</keyword>
<dbReference type="SMART" id="SM00369">
    <property type="entry name" value="LRR_TYP"/>
    <property type="match status" value="3"/>
</dbReference>
<feature type="chain" id="PRO_5044785466" evidence="4">
    <location>
        <begin position="19"/>
        <end position="317"/>
    </location>
</feature>
<evidence type="ECO:0000313" key="6">
    <source>
        <dbReference type="Proteomes" id="UP001607303"/>
    </source>
</evidence>
<evidence type="ECO:0000313" key="5">
    <source>
        <dbReference type="EMBL" id="KAL2745981.1"/>
    </source>
</evidence>
<evidence type="ECO:0000256" key="2">
    <source>
        <dbReference type="ARBA" id="ARBA00022729"/>
    </source>
</evidence>
<dbReference type="AlphaFoldDB" id="A0ABD2CLU2"/>
<evidence type="ECO:0000256" key="4">
    <source>
        <dbReference type="SAM" id="SignalP"/>
    </source>
</evidence>
<sequence>MRCCFFFLVFYLFGYVCSEESCRTITSKMTKTVTFDCTELNTLQKHLDTAQSNTTNIMIYGSNLNNIAGHAFVRFGATLRVLDLHENNIEVLDRQVFVGLINLNELILWGNRLTWISSDWFINLYNLRTLDLSFNLIQSIDYNVFPLLSRVENFYLDYNDLKVIDFNFFVYMASLKKIKFGKNPWNWGYRALLTWQMENQNVDYSSEWDDWNWMSNVIKDCTESGEGEIPSDSVIDCAVRKLLDFTYDTLHFSPIGWANDVGCAPEARRLISCARPRNVTGNTDYQTIRMILQDYSRILLPMIRAHSPLSYTSNPEL</sequence>
<dbReference type="InterPro" id="IPR001611">
    <property type="entry name" value="Leu-rich_rpt"/>
</dbReference>
<keyword evidence="2 4" id="KW-0732">Signal</keyword>